<name>A0A381XE41_9ZZZZ</name>
<proteinExistence type="predicted"/>
<gene>
    <name evidence="1" type="ORF">METZ01_LOCUS115646</name>
</gene>
<dbReference type="AlphaFoldDB" id="A0A381XE41"/>
<reference evidence="1" key="1">
    <citation type="submission" date="2018-05" db="EMBL/GenBank/DDBJ databases">
        <authorList>
            <person name="Lanie J.A."/>
            <person name="Ng W.-L."/>
            <person name="Kazmierczak K.M."/>
            <person name="Andrzejewski T.M."/>
            <person name="Davidsen T.M."/>
            <person name="Wayne K.J."/>
            <person name="Tettelin H."/>
            <person name="Glass J.I."/>
            <person name="Rusch D."/>
            <person name="Podicherti R."/>
            <person name="Tsui H.-C.T."/>
            <person name="Winkler M.E."/>
        </authorList>
    </citation>
    <scope>NUCLEOTIDE SEQUENCE</scope>
</reference>
<sequence length="39" mass="4541">ILGHYELGIAYNHLITLTLIYKIIKENPPNTEKLLGDYR</sequence>
<feature type="non-terminal residue" evidence="1">
    <location>
        <position position="1"/>
    </location>
</feature>
<protein>
    <submittedName>
        <fullName evidence="1">Uncharacterized protein</fullName>
    </submittedName>
</protein>
<organism evidence="1">
    <name type="scientific">marine metagenome</name>
    <dbReference type="NCBI Taxonomy" id="408172"/>
    <lineage>
        <taxon>unclassified sequences</taxon>
        <taxon>metagenomes</taxon>
        <taxon>ecological metagenomes</taxon>
    </lineage>
</organism>
<dbReference type="EMBL" id="UINC01014782">
    <property type="protein sequence ID" value="SVA62792.1"/>
    <property type="molecule type" value="Genomic_DNA"/>
</dbReference>
<evidence type="ECO:0000313" key="1">
    <source>
        <dbReference type="EMBL" id="SVA62792.1"/>
    </source>
</evidence>
<accession>A0A381XE41</accession>